<reference evidence="8" key="1">
    <citation type="submission" date="2025-08" db="UniProtKB">
        <authorList>
            <consortium name="RefSeq"/>
        </authorList>
    </citation>
    <scope>IDENTIFICATION</scope>
    <source>
        <tissue evidence="8">Gonads</tissue>
    </source>
</reference>
<dbReference type="PANTHER" id="PTHR15910:SF1">
    <property type="entry name" value="ARCHAEMETZINCIN-2"/>
    <property type="match status" value="1"/>
</dbReference>
<dbReference type="AlphaFoldDB" id="A0A1S3JYT0"/>
<evidence type="ECO:0000256" key="5">
    <source>
        <dbReference type="ARBA" id="ARBA00022833"/>
    </source>
</evidence>
<protein>
    <submittedName>
        <fullName evidence="8">Archaemetzincin-2</fullName>
    </submittedName>
</protein>
<evidence type="ECO:0000256" key="1">
    <source>
        <dbReference type="ARBA" id="ARBA00001947"/>
    </source>
</evidence>
<dbReference type="KEGG" id="lak:106177067"/>
<organism evidence="7 8">
    <name type="scientific">Lingula anatina</name>
    <name type="common">Brachiopod</name>
    <name type="synonym">Lingula unguis</name>
    <dbReference type="NCBI Taxonomy" id="7574"/>
    <lineage>
        <taxon>Eukaryota</taxon>
        <taxon>Metazoa</taxon>
        <taxon>Spiralia</taxon>
        <taxon>Lophotrochozoa</taxon>
        <taxon>Brachiopoda</taxon>
        <taxon>Linguliformea</taxon>
        <taxon>Lingulata</taxon>
        <taxon>Lingulida</taxon>
        <taxon>Linguloidea</taxon>
        <taxon>Lingulidae</taxon>
        <taxon>Lingula</taxon>
    </lineage>
</organism>
<dbReference type="GO" id="GO:0046872">
    <property type="term" value="F:metal ion binding"/>
    <property type="evidence" value="ECO:0007669"/>
    <property type="project" value="UniProtKB-KW"/>
</dbReference>
<dbReference type="InterPro" id="IPR024079">
    <property type="entry name" value="MetalloPept_cat_dom_sf"/>
</dbReference>
<proteinExistence type="predicted"/>
<keyword evidence="4" id="KW-0378">Hydrolase</keyword>
<evidence type="ECO:0000313" key="7">
    <source>
        <dbReference type="Proteomes" id="UP000085678"/>
    </source>
</evidence>
<dbReference type="InterPro" id="IPR012962">
    <property type="entry name" value="Pept_M54_archaemetzincn"/>
</dbReference>
<dbReference type="Gene3D" id="3.40.390.10">
    <property type="entry name" value="Collagenase (Catalytic Domain)"/>
    <property type="match status" value="1"/>
</dbReference>
<dbReference type="GeneID" id="106177067"/>
<keyword evidence="7" id="KW-1185">Reference proteome</keyword>
<dbReference type="Pfam" id="PF07998">
    <property type="entry name" value="Peptidase_M54"/>
    <property type="match status" value="1"/>
</dbReference>
<dbReference type="GO" id="GO:0006508">
    <property type="term" value="P:proteolysis"/>
    <property type="evidence" value="ECO:0007669"/>
    <property type="project" value="UniProtKB-KW"/>
</dbReference>
<accession>A0A1S3JYT0</accession>
<dbReference type="PANTHER" id="PTHR15910">
    <property type="entry name" value="ARCHAEMETZINCIN"/>
    <property type="match status" value="1"/>
</dbReference>
<comment type="cofactor">
    <cofactor evidence="1">
        <name>Zn(2+)</name>
        <dbReference type="ChEBI" id="CHEBI:29105"/>
    </cofactor>
</comment>
<dbReference type="SUPFAM" id="SSF55486">
    <property type="entry name" value="Metalloproteases ('zincins'), catalytic domain"/>
    <property type="match status" value="1"/>
</dbReference>
<gene>
    <name evidence="8" type="primary">LOC106177067</name>
</gene>
<evidence type="ECO:0000256" key="6">
    <source>
        <dbReference type="ARBA" id="ARBA00023049"/>
    </source>
</evidence>
<dbReference type="InParanoid" id="A0A1S3JYT0"/>
<evidence type="ECO:0000256" key="3">
    <source>
        <dbReference type="ARBA" id="ARBA00022723"/>
    </source>
</evidence>
<evidence type="ECO:0000313" key="8">
    <source>
        <dbReference type="RefSeq" id="XP_013415186.1"/>
    </source>
</evidence>
<keyword evidence="6" id="KW-0482">Metalloprotease</keyword>
<keyword evidence="5" id="KW-0862">Zinc</keyword>
<dbReference type="RefSeq" id="XP_013415186.1">
    <property type="nucleotide sequence ID" value="XM_013559732.1"/>
</dbReference>
<keyword evidence="3" id="KW-0479">Metal-binding</keyword>
<dbReference type="OrthoDB" id="2365600at2759"/>
<dbReference type="GO" id="GO:0008237">
    <property type="term" value="F:metallopeptidase activity"/>
    <property type="evidence" value="ECO:0007669"/>
    <property type="project" value="UniProtKB-KW"/>
</dbReference>
<dbReference type="Proteomes" id="UP000085678">
    <property type="component" value="Unplaced"/>
</dbReference>
<evidence type="ECO:0000256" key="2">
    <source>
        <dbReference type="ARBA" id="ARBA00022670"/>
    </source>
</evidence>
<name>A0A1S3JYT0_LINAN</name>
<sequence length="350" mass="40343">MPKHFKPPGEDERLGAIGIRKKKYLSSTSAASSEKVTRSKARAATISSDDYILEHSRLYMHRRSPAEPSADLLKALTPDPDLFLPMPKPHDMDWLAHHPEKGQTFEQFVAQPHNKPDAKRNIIHLLPLRFFEKSVPDDALEALKEYASYFFLGMKVKILKGKYFAKKVVHRKNPDTGHTQVNAEHILLNMLGLVQENSYCVAGITLCDLYPREEWNFVFGLASLSSRCGVYSLARYLPGFGEEEEEEETEEESVASTNLIRRACLLMCHEIGHMFGLRHCIYFKCIMNGSNHLMEFDRKLLFLCPVCLRKLHHSLAFDIVERYKNMLVFCEKYGITDEAEWLRHRISKLQ</sequence>
<dbReference type="CDD" id="cd11375">
    <property type="entry name" value="Peptidase_M54"/>
    <property type="match status" value="1"/>
</dbReference>
<evidence type="ECO:0000256" key="4">
    <source>
        <dbReference type="ARBA" id="ARBA00022801"/>
    </source>
</evidence>
<keyword evidence="2" id="KW-0645">Protease</keyword>